<dbReference type="EMBL" id="CAJOBC010001229">
    <property type="protein sequence ID" value="CAF3665292.1"/>
    <property type="molecule type" value="Genomic_DNA"/>
</dbReference>
<comment type="caution">
    <text evidence="1">The sequence shown here is derived from an EMBL/GenBank/DDBJ whole genome shotgun (WGS) entry which is preliminary data.</text>
</comment>
<dbReference type="Proteomes" id="UP000663829">
    <property type="component" value="Unassembled WGS sequence"/>
</dbReference>
<protein>
    <submittedName>
        <fullName evidence="1">Uncharacterized protein</fullName>
    </submittedName>
</protein>
<sequence length="137" mass="16530">MIFIFHAHILIQEYEVLQKELNKWKREILNDIDSLYLEKLDKIDLFFRPFESNLMSVTRKFDCLLDCSYRSRYPFIKVLNEDLSILQRKIKEFHKCIATFTLTSLYTSQQKAMENDVKQDHVEQNNLNDDLDEAYIL</sequence>
<name>A0A813Y0L4_9BILA</name>
<dbReference type="EMBL" id="CAJNOQ010001229">
    <property type="protein sequence ID" value="CAF0878756.1"/>
    <property type="molecule type" value="Genomic_DNA"/>
</dbReference>
<keyword evidence="3" id="KW-1185">Reference proteome</keyword>
<proteinExistence type="predicted"/>
<dbReference type="Proteomes" id="UP000681722">
    <property type="component" value="Unassembled WGS sequence"/>
</dbReference>
<dbReference type="AlphaFoldDB" id="A0A813Y0L4"/>
<evidence type="ECO:0000313" key="1">
    <source>
        <dbReference type="EMBL" id="CAF0878756.1"/>
    </source>
</evidence>
<accession>A0A813Y0L4</accession>
<gene>
    <name evidence="1" type="ORF">GPM918_LOCUS7496</name>
    <name evidence="2" type="ORF">SRO942_LOCUS7496</name>
</gene>
<evidence type="ECO:0000313" key="2">
    <source>
        <dbReference type="EMBL" id="CAF3665292.1"/>
    </source>
</evidence>
<evidence type="ECO:0000313" key="3">
    <source>
        <dbReference type="Proteomes" id="UP000663829"/>
    </source>
</evidence>
<organism evidence="1 3">
    <name type="scientific">Didymodactylos carnosus</name>
    <dbReference type="NCBI Taxonomy" id="1234261"/>
    <lineage>
        <taxon>Eukaryota</taxon>
        <taxon>Metazoa</taxon>
        <taxon>Spiralia</taxon>
        <taxon>Gnathifera</taxon>
        <taxon>Rotifera</taxon>
        <taxon>Eurotatoria</taxon>
        <taxon>Bdelloidea</taxon>
        <taxon>Philodinida</taxon>
        <taxon>Philodinidae</taxon>
        <taxon>Didymodactylos</taxon>
    </lineage>
</organism>
<reference evidence="1" key="1">
    <citation type="submission" date="2021-02" db="EMBL/GenBank/DDBJ databases">
        <authorList>
            <person name="Nowell W R."/>
        </authorList>
    </citation>
    <scope>NUCLEOTIDE SEQUENCE</scope>
</reference>